<feature type="compositionally biased region" description="Basic and acidic residues" evidence="3">
    <location>
        <begin position="695"/>
        <end position="709"/>
    </location>
</feature>
<evidence type="ECO:0000256" key="2">
    <source>
        <dbReference type="SAM" id="Coils"/>
    </source>
</evidence>
<feature type="coiled-coil region" evidence="2">
    <location>
        <begin position="369"/>
        <end position="542"/>
    </location>
</feature>
<evidence type="ECO:0000256" key="3">
    <source>
        <dbReference type="SAM" id="MobiDB-lite"/>
    </source>
</evidence>
<keyword evidence="5" id="KW-1185">Reference proteome</keyword>
<feature type="compositionally biased region" description="Acidic residues" evidence="3">
    <location>
        <begin position="132"/>
        <end position="153"/>
    </location>
</feature>
<feature type="region of interest" description="Disordered" evidence="3">
    <location>
        <begin position="216"/>
        <end position="282"/>
    </location>
</feature>
<feature type="compositionally biased region" description="Basic and acidic residues" evidence="3">
    <location>
        <begin position="643"/>
        <end position="666"/>
    </location>
</feature>
<feature type="region of interest" description="Disordered" evidence="3">
    <location>
        <begin position="834"/>
        <end position="897"/>
    </location>
</feature>
<feature type="region of interest" description="Disordered" evidence="3">
    <location>
        <begin position="630"/>
        <end position="714"/>
    </location>
</feature>
<reference evidence="4" key="1">
    <citation type="submission" date="2020-10" db="EMBL/GenBank/DDBJ databases">
        <title>Chromosome-scale genome assembly of the Allis shad, Alosa alosa.</title>
        <authorList>
            <person name="Margot Z."/>
            <person name="Christophe K."/>
            <person name="Cabau C."/>
            <person name="Louis A."/>
            <person name="Berthelot C."/>
            <person name="Parey E."/>
            <person name="Roest Crollius H."/>
            <person name="Montfort J."/>
            <person name="Robinson-Rechavi M."/>
            <person name="Bucao C."/>
            <person name="Bouchez O."/>
            <person name="Gislard M."/>
            <person name="Lluch J."/>
            <person name="Milhes M."/>
            <person name="Lampietro C."/>
            <person name="Lopez Roques C."/>
            <person name="Donnadieu C."/>
            <person name="Braasch I."/>
            <person name="Desvignes T."/>
            <person name="Postlethwait J."/>
            <person name="Bobe J."/>
            <person name="Guiguen Y."/>
        </authorList>
    </citation>
    <scope>NUCLEOTIDE SEQUENCE</scope>
    <source>
        <strain evidence="4">M-15738</strain>
        <tissue evidence="4">Blood</tissue>
    </source>
</reference>
<evidence type="ECO:0000256" key="1">
    <source>
        <dbReference type="ARBA" id="ARBA00023054"/>
    </source>
</evidence>
<dbReference type="Proteomes" id="UP000823561">
    <property type="component" value="Chromosome 14"/>
</dbReference>
<feature type="region of interest" description="Disordered" evidence="3">
    <location>
        <begin position="110"/>
        <end position="168"/>
    </location>
</feature>
<feature type="compositionally biased region" description="Basic and acidic residues" evidence="3">
    <location>
        <begin position="840"/>
        <end position="854"/>
    </location>
</feature>
<evidence type="ECO:0000313" key="4">
    <source>
        <dbReference type="EMBL" id="KAG5270567.1"/>
    </source>
</evidence>
<dbReference type="PANTHER" id="PTHR28638:SF2">
    <property type="entry name" value="CELL CYCLE PROGRESSION PROTEIN 1"/>
    <property type="match status" value="1"/>
</dbReference>
<evidence type="ECO:0000313" key="5">
    <source>
        <dbReference type="Proteomes" id="UP000823561"/>
    </source>
</evidence>
<gene>
    <name evidence="4" type="ORF">AALO_G00194140</name>
</gene>
<dbReference type="InterPro" id="IPR051990">
    <property type="entry name" value="CCPG1/PBIP1"/>
</dbReference>
<protein>
    <recommendedName>
        <fullName evidence="6">Cell cycle progression protein 1</fullName>
    </recommendedName>
</protein>
<sequence>MLRTVLTGSVEMSESSSDTESSCGWTIISNEGSDIETLGPENALEHEVEISERGPIQETELLDQSAFACAEKKEERGDSSLDVTLKAESFGELHSTSEVGAEEVTDEHVTLCSSSDHSDIVTLGDSSKEEQAEVEGDGDDDDDDDDDDDEEEVAAGSEDLYMGTSSSSQYTFSAPETGGIMNQWTFTQTLWKFGCRLREQLSAGHSFSVFPLEQPVVGESSSSDEEVEAEASPAVRRRRVRRSTAGSEPEEAPQQQSRDQAEAQGEPLEHQDPRAETPQQGHVSGTLNKCILLALVVAISMGFGHFYGTVQIQERQRIVERSRVLEPSGTRALHQCHRPQKDINKGVIQSLREDLEEKHNMVMSITGLMDKITKENQQLRLKQDELQAQKVELVEQLKQTVEERSSMELDQEQLARENRQLKSSLEHEEASLSALQDELRSLRAQIRQLEERGAGADSVVQENQRLKEHLEEERQRLRGIWDQRNRLVLEAQALRGELDVERKATDKLKEELSRRGPTDAETEELQSRLLELEKKLSFEQQRSDLWERLYVETKEDRVKAKGDRQAKAKRPKEGIIGKVKETFDAVKNSTKEFVHHHKEQIKKAKEAVKENLRKFSDSVKSTFRTFKDSASTMFDRNRRPHERKYQERKESKAQHQEPLRTHRDDSSSEEASWQHRPHKSFHQHPQKSTLDSSSEAERNTRKAGTKKDSGFASPKGIPKGCSGVFDCAYQESMSLFNKAMDPIRADEFKQLLHSYLQQEVDHFHHWNELEGFIKNFFHNGVFIHDQMLFTDFVSGVEDYLEDMHEYHSHDDVFEDLDDYIYRHFFGDTYSKRYGPSRPLEGPDSKTKENREARDQRKHQRARPRPQKDRKWSRQGRPDRHMADVKIELGPIPFDPKY</sequence>
<feature type="compositionally biased region" description="Basic residues" evidence="3">
    <location>
        <begin position="675"/>
        <end position="685"/>
    </location>
</feature>
<keyword evidence="1 2" id="KW-0175">Coiled coil</keyword>
<proteinExistence type="predicted"/>
<name>A0AAV6GAQ7_9TELE</name>
<dbReference type="PANTHER" id="PTHR28638">
    <property type="entry name" value="CELL CYCLE PROGRESSION PROTEIN 1"/>
    <property type="match status" value="1"/>
</dbReference>
<accession>A0AAV6GAQ7</accession>
<organism evidence="4 5">
    <name type="scientific">Alosa alosa</name>
    <name type="common">allis shad</name>
    <dbReference type="NCBI Taxonomy" id="278164"/>
    <lineage>
        <taxon>Eukaryota</taxon>
        <taxon>Metazoa</taxon>
        <taxon>Chordata</taxon>
        <taxon>Craniata</taxon>
        <taxon>Vertebrata</taxon>
        <taxon>Euteleostomi</taxon>
        <taxon>Actinopterygii</taxon>
        <taxon>Neopterygii</taxon>
        <taxon>Teleostei</taxon>
        <taxon>Clupei</taxon>
        <taxon>Clupeiformes</taxon>
        <taxon>Clupeoidei</taxon>
        <taxon>Clupeidae</taxon>
        <taxon>Alosa</taxon>
    </lineage>
</organism>
<dbReference type="GO" id="GO:0016020">
    <property type="term" value="C:membrane"/>
    <property type="evidence" value="ECO:0007669"/>
    <property type="project" value="TreeGrafter"/>
</dbReference>
<feature type="compositionally biased region" description="Basic residues" evidence="3">
    <location>
        <begin position="855"/>
        <end position="864"/>
    </location>
</feature>
<feature type="compositionally biased region" description="Basic and acidic residues" evidence="3">
    <location>
        <begin position="865"/>
        <end position="886"/>
    </location>
</feature>
<evidence type="ECO:0008006" key="6">
    <source>
        <dbReference type="Google" id="ProtNLM"/>
    </source>
</evidence>
<comment type="caution">
    <text evidence="4">The sequence shown here is derived from an EMBL/GenBank/DDBJ whole genome shotgun (WGS) entry which is preliminary data.</text>
</comment>
<dbReference type="EMBL" id="JADWDJ010000014">
    <property type="protein sequence ID" value="KAG5270567.1"/>
    <property type="molecule type" value="Genomic_DNA"/>
</dbReference>
<feature type="region of interest" description="Disordered" evidence="3">
    <location>
        <begin position="1"/>
        <end position="26"/>
    </location>
</feature>
<dbReference type="AlphaFoldDB" id="A0AAV6GAQ7"/>
<feature type="compositionally biased region" description="Low complexity" evidence="3">
    <location>
        <begin position="9"/>
        <end position="22"/>
    </location>
</feature>